<dbReference type="Proteomes" id="UP000825179">
    <property type="component" value="Chromosome"/>
</dbReference>
<evidence type="ECO:0000313" key="6">
    <source>
        <dbReference type="EMBL" id="QZT34096.1"/>
    </source>
</evidence>
<dbReference type="Gene3D" id="3.40.50.2300">
    <property type="match status" value="2"/>
</dbReference>
<dbReference type="PANTHER" id="PTHR30146:SF147">
    <property type="entry name" value="HTH-TYPE TRANSCRIPTIONAL REGULATOR DEGA"/>
    <property type="match status" value="1"/>
</dbReference>
<evidence type="ECO:0000313" key="8">
    <source>
        <dbReference type="Proteomes" id="UP000825179"/>
    </source>
</evidence>
<keyword evidence="8" id="KW-1185">Reference proteome</keyword>
<reference evidence="6" key="3">
    <citation type="submission" date="2021-08" db="EMBL/GenBank/DDBJ databases">
        <authorList>
            <person name="de Jong S."/>
            <person name="van den Broek M."/>
            <person name="Merkel A."/>
            <person name="de la Torre Cortes P."/>
            <person name="Kalamorz F."/>
            <person name="Cook G."/>
            <person name="van Loosdrecht M."/>
            <person name="McMillan D."/>
        </authorList>
    </citation>
    <scope>NUCLEOTIDE SEQUENCE</scope>
    <source>
        <strain evidence="6">TA2.A1</strain>
    </source>
</reference>
<gene>
    <name evidence="5" type="ORF">CathTA2_1130</name>
    <name evidence="6" type="ORF">HUR95_01275</name>
</gene>
<evidence type="ECO:0000256" key="2">
    <source>
        <dbReference type="ARBA" id="ARBA00023125"/>
    </source>
</evidence>
<organism evidence="5 7">
    <name type="scientific">Caldalkalibacillus thermarum (strain TA2.A1)</name>
    <dbReference type="NCBI Taxonomy" id="986075"/>
    <lineage>
        <taxon>Bacteria</taxon>
        <taxon>Bacillati</taxon>
        <taxon>Bacillota</taxon>
        <taxon>Bacilli</taxon>
        <taxon>Bacillales</taxon>
        <taxon>Bacillaceae</taxon>
        <taxon>Caldalkalibacillus</taxon>
    </lineage>
</organism>
<proteinExistence type="predicted"/>
<name>F5L5R7_CALTT</name>
<dbReference type="PROSITE" id="PS00356">
    <property type="entry name" value="HTH_LACI_1"/>
    <property type="match status" value="1"/>
</dbReference>
<dbReference type="OrthoDB" id="9796186at2"/>
<dbReference type="InterPro" id="IPR046335">
    <property type="entry name" value="LacI/GalR-like_sensor"/>
</dbReference>
<dbReference type="CDD" id="cd06267">
    <property type="entry name" value="PBP1_LacI_sugar_binding-like"/>
    <property type="match status" value="1"/>
</dbReference>
<keyword evidence="1" id="KW-0805">Transcription regulation</keyword>
<dbReference type="EMBL" id="CP082237">
    <property type="protein sequence ID" value="QZT34096.1"/>
    <property type="molecule type" value="Genomic_DNA"/>
</dbReference>
<keyword evidence="3" id="KW-0804">Transcription</keyword>
<dbReference type="SMART" id="SM00354">
    <property type="entry name" value="HTH_LACI"/>
    <property type="match status" value="1"/>
</dbReference>
<evidence type="ECO:0000256" key="3">
    <source>
        <dbReference type="ARBA" id="ARBA00023163"/>
    </source>
</evidence>
<dbReference type="AlphaFoldDB" id="F5L5R7"/>
<protein>
    <submittedName>
        <fullName evidence="6">LacI family transcriptional regulator</fullName>
    </submittedName>
    <submittedName>
        <fullName evidence="5">Transcriptional regulator, LacI family</fullName>
    </submittedName>
</protein>
<dbReference type="PROSITE" id="PS50932">
    <property type="entry name" value="HTH_LACI_2"/>
    <property type="match status" value="1"/>
</dbReference>
<dbReference type="KEGG" id="cthu:HUR95_01275"/>
<dbReference type="PRINTS" id="PR00036">
    <property type="entry name" value="HTHLACI"/>
</dbReference>
<dbReference type="Gene3D" id="1.10.260.40">
    <property type="entry name" value="lambda repressor-like DNA-binding domains"/>
    <property type="match status" value="1"/>
</dbReference>
<dbReference type="CDD" id="cd01392">
    <property type="entry name" value="HTH_LacI"/>
    <property type="match status" value="1"/>
</dbReference>
<dbReference type="Pfam" id="PF00356">
    <property type="entry name" value="LacI"/>
    <property type="match status" value="1"/>
</dbReference>
<dbReference type="InterPro" id="IPR000843">
    <property type="entry name" value="HTH_LacI"/>
</dbReference>
<sequence>MKPTIYDVAKEAQVSIATVSKVINDTGRISEKTRKRVLEAMEKLRYQPSVVASALTGKRTNTLGLLIPDLANPFFAEVARHVEDRGQEKGFNVIMCSTDYNPAKEAKYISLLKQKQVDGIILGSGFYNDQMIAELQQENFPLVMISQEIPALDIDTVSVDDFMGGYQVTQYLLSLGHRRIGVIAESFQDNPANVRWSSKERIRGYREALEAAGIGFDEDLVFISNSTIEAGKRVAGALLDAGPHPTAIFALNDVLAIGTIKAVRERGLKIPEDIAIVGFDDTILATIVDPPLTTVAQPIRDMGYQAMDLLIEKIEGKENTTKRIILSPQLMIRQTTCPLT</sequence>
<dbReference type="eggNOG" id="COG1609">
    <property type="taxonomic scope" value="Bacteria"/>
</dbReference>
<evidence type="ECO:0000313" key="5">
    <source>
        <dbReference type="EMBL" id="EGL83309.1"/>
    </source>
</evidence>
<dbReference type="InterPro" id="IPR010982">
    <property type="entry name" value="Lambda_DNA-bd_dom_sf"/>
</dbReference>
<dbReference type="RefSeq" id="WP_007503919.1">
    <property type="nucleotide sequence ID" value="NZ_AFCE01000114.1"/>
</dbReference>
<reference evidence="5 7" key="1">
    <citation type="journal article" date="2011" name="J. Bacteriol.">
        <title>Draft genome sequence of the thermoalkaliphilic Caldalkalibacillus thermarum strain TA2.A1.</title>
        <authorList>
            <person name="Kalamorz F."/>
            <person name="Keis S."/>
            <person name="McMillan D.G."/>
            <person name="Olsson K."/>
            <person name="Stanton J.A."/>
            <person name="Stockwell P."/>
            <person name="Black M.A."/>
            <person name="Klingeman D.M."/>
            <person name="Land M.L."/>
            <person name="Han C.S."/>
            <person name="Martin S.L."/>
            <person name="Becher S.A."/>
            <person name="Peddie C.J."/>
            <person name="Morgan H.W."/>
            <person name="Matthies D."/>
            <person name="Preiss L."/>
            <person name="Meier T."/>
            <person name="Brown S.D."/>
            <person name="Cook G.M."/>
        </authorList>
    </citation>
    <scope>NUCLEOTIDE SEQUENCE [LARGE SCALE GENOMIC DNA]</scope>
    <source>
        <strain evidence="5 7">TA2.A1</strain>
    </source>
</reference>
<dbReference type="InterPro" id="IPR028082">
    <property type="entry name" value="Peripla_BP_I"/>
</dbReference>
<dbReference type="GO" id="GO:0003700">
    <property type="term" value="F:DNA-binding transcription factor activity"/>
    <property type="evidence" value="ECO:0007669"/>
    <property type="project" value="TreeGrafter"/>
</dbReference>
<keyword evidence="2" id="KW-0238">DNA-binding</keyword>
<evidence type="ECO:0000259" key="4">
    <source>
        <dbReference type="PROSITE" id="PS50932"/>
    </source>
</evidence>
<accession>F5L5R7</accession>
<evidence type="ECO:0000256" key="1">
    <source>
        <dbReference type="ARBA" id="ARBA00023015"/>
    </source>
</evidence>
<reference evidence="6 8" key="2">
    <citation type="journal article" date="2020" name="Extremophiles">
        <title>Genomic analysis of Caldalkalibacillus thermarum TA2.A1 reveals aerobic alkaliphilic metabolism and evolutionary hallmarks linking alkaliphilic bacteria and plant life.</title>
        <authorList>
            <person name="de Jong S.I."/>
            <person name="van den Broek M.A."/>
            <person name="Merkel A.Y."/>
            <person name="de la Torre Cortes P."/>
            <person name="Kalamorz F."/>
            <person name="Cook G.M."/>
            <person name="van Loosdrecht M.C.M."/>
            <person name="McMillan D.G.G."/>
        </authorList>
    </citation>
    <scope>NUCLEOTIDE SEQUENCE [LARGE SCALE GENOMIC DNA]</scope>
    <source>
        <strain evidence="6 8">TA2.A1</strain>
    </source>
</reference>
<dbReference type="PANTHER" id="PTHR30146">
    <property type="entry name" value="LACI-RELATED TRANSCRIPTIONAL REPRESSOR"/>
    <property type="match status" value="1"/>
</dbReference>
<dbReference type="EMBL" id="AFCE01000114">
    <property type="protein sequence ID" value="EGL83309.1"/>
    <property type="molecule type" value="Genomic_DNA"/>
</dbReference>
<evidence type="ECO:0000313" key="7">
    <source>
        <dbReference type="Proteomes" id="UP000010716"/>
    </source>
</evidence>
<feature type="domain" description="HTH lacI-type" evidence="4">
    <location>
        <begin position="3"/>
        <end position="57"/>
    </location>
</feature>
<dbReference type="GO" id="GO:0000976">
    <property type="term" value="F:transcription cis-regulatory region binding"/>
    <property type="evidence" value="ECO:0007669"/>
    <property type="project" value="TreeGrafter"/>
</dbReference>
<dbReference type="SUPFAM" id="SSF47413">
    <property type="entry name" value="lambda repressor-like DNA-binding domains"/>
    <property type="match status" value="1"/>
</dbReference>
<dbReference type="Pfam" id="PF13377">
    <property type="entry name" value="Peripla_BP_3"/>
    <property type="match status" value="1"/>
</dbReference>
<dbReference type="SUPFAM" id="SSF53822">
    <property type="entry name" value="Periplasmic binding protein-like I"/>
    <property type="match status" value="1"/>
</dbReference>
<dbReference type="Proteomes" id="UP000010716">
    <property type="component" value="Unassembled WGS sequence"/>
</dbReference>